<reference evidence="1" key="1">
    <citation type="submission" date="2019-08" db="EMBL/GenBank/DDBJ databases">
        <authorList>
            <person name="Kucharzyk K."/>
            <person name="Murdoch R.W."/>
            <person name="Higgins S."/>
            <person name="Loffler F."/>
        </authorList>
    </citation>
    <scope>NUCLEOTIDE SEQUENCE</scope>
</reference>
<accession>A0A645AP09</accession>
<evidence type="ECO:0000313" key="1">
    <source>
        <dbReference type="EMBL" id="MPM54777.1"/>
    </source>
</evidence>
<dbReference type="AlphaFoldDB" id="A0A645AP09"/>
<sequence>MQQFECGAGMMFIFGGMDGMQNRLTGFEVLGIFSAHEGKIKLCQGSHNARDGFRFSTHPAGKISQNAADLIAFFKLQFVPAIVQLHHGNGLHKKGGARRRLVVNNGFEPAFKFST</sequence>
<dbReference type="EMBL" id="VSSQ01014959">
    <property type="protein sequence ID" value="MPM54777.1"/>
    <property type="molecule type" value="Genomic_DNA"/>
</dbReference>
<gene>
    <name evidence="1" type="ORF">SDC9_101557</name>
</gene>
<comment type="caution">
    <text evidence="1">The sequence shown here is derived from an EMBL/GenBank/DDBJ whole genome shotgun (WGS) entry which is preliminary data.</text>
</comment>
<protein>
    <submittedName>
        <fullName evidence="1">Uncharacterized protein</fullName>
    </submittedName>
</protein>
<proteinExistence type="predicted"/>
<name>A0A645AP09_9ZZZZ</name>
<organism evidence="1">
    <name type="scientific">bioreactor metagenome</name>
    <dbReference type="NCBI Taxonomy" id="1076179"/>
    <lineage>
        <taxon>unclassified sequences</taxon>
        <taxon>metagenomes</taxon>
        <taxon>ecological metagenomes</taxon>
    </lineage>
</organism>